<name>A0A6J2UPG1_CHACN</name>
<keyword evidence="5" id="KW-0204">Cytolysis</keyword>
<feature type="chain" id="PRO_5026927604" evidence="8">
    <location>
        <begin position="28"/>
        <end position="519"/>
    </location>
</feature>
<evidence type="ECO:0000256" key="7">
    <source>
        <dbReference type="ARBA" id="ARBA00023157"/>
    </source>
</evidence>
<dbReference type="RefSeq" id="XP_030620956.1">
    <property type="nucleotide sequence ID" value="XM_030765096.1"/>
</dbReference>
<dbReference type="InterPro" id="IPR052784">
    <property type="entry name" value="Perforin-1_pore-forming"/>
</dbReference>
<feature type="domain" description="MACPF" evidence="10">
    <location>
        <begin position="32"/>
        <end position="378"/>
    </location>
</feature>
<dbReference type="GO" id="GO:0005576">
    <property type="term" value="C:extracellular region"/>
    <property type="evidence" value="ECO:0007669"/>
    <property type="project" value="UniProtKB-SubCell"/>
</dbReference>
<dbReference type="Pfam" id="PF00168">
    <property type="entry name" value="C2"/>
    <property type="match status" value="1"/>
</dbReference>
<dbReference type="Proteomes" id="UP000504632">
    <property type="component" value="Chromosome 1"/>
</dbReference>
<evidence type="ECO:0000313" key="12">
    <source>
        <dbReference type="RefSeq" id="XP_030620956.1"/>
    </source>
</evidence>
<keyword evidence="6" id="KW-0472">Membrane</keyword>
<dbReference type="InterPro" id="IPR000008">
    <property type="entry name" value="C2_dom"/>
</dbReference>
<dbReference type="PANTHER" id="PTHR46096">
    <property type="entry name" value="PERFORIN-1"/>
    <property type="match status" value="1"/>
</dbReference>
<dbReference type="PROSITE" id="PS51412">
    <property type="entry name" value="MACPF_2"/>
    <property type="match status" value="1"/>
</dbReference>
<evidence type="ECO:0000256" key="6">
    <source>
        <dbReference type="ARBA" id="ARBA00023136"/>
    </source>
</evidence>
<evidence type="ECO:0000259" key="9">
    <source>
        <dbReference type="PROSITE" id="PS50004"/>
    </source>
</evidence>
<dbReference type="GO" id="GO:0022829">
    <property type="term" value="F:wide pore channel activity"/>
    <property type="evidence" value="ECO:0007669"/>
    <property type="project" value="TreeGrafter"/>
</dbReference>
<dbReference type="InParanoid" id="A0A6J2UPG1"/>
<gene>
    <name evidence="12" type="primary">LOC115804582</name>
</gene>
<comment type="similarity">
    <text evidence="3">Belongs to the complement C6/C7/C8/C9 family.</text>
</comment>
<sequence length="519" mass="58860">MAARKHQAVCVFLCTSLMMMVSDRSSACRTGSQVECEKAPFVPGYNLAGEGFDVVKMHRKGAYLINIKSHVMDNDTCTLCENRFHGGQEQKLPAAVLDWRPFSRCSKQLSSALHHSVDSLIRSSTSLVNNNWAIDLNLDELGKGILGGSRSDIAKFATSQHSVDKATFALHEISCTYYSYRLMDHPELSAEFSKHLQGLPQVYNDKTKFLYRKTIDTYGTHYIRHVHLGGRVRRVTAFRTCLATLKGFSDSEIKNCLNIELKMTLGFLPANMSLSNKCNEILKDNMSMGFYQGFMTHKTEVLGGERYFPDLLLQQSPAEAYSNWMKSLHENPDVISYAVFPLHHLVPYPQISFNLRNAITEYVEENMLPPHQKHAQVCSPTPNLDHNCCPLRAGRGSLTVAVHRASGLKADLFTRTDGYVKLWYNNMYEETDVIMDNNDPEWNSTYDFGAIEFGHELIFEVWDSDVLYNDMVGRCVVYPERGTHSHSCKLKRGVFYFSYSTSCEAHLTGYRCGRYSPKA</sequence>
<dbReference type="GO" id="GO:0001771">
    <property type="term" value="P:immunological synapse formation"/>
    <property type="evidence" value="ECO:0007669"/>
    <property type="project" value="TreeGrafter"/>
</dbReference>
<evidence type="ECO:0000256" key="3">
    <source>
        <dbReference type="ARBA" id="ARBA00009214"/>
    </source>
</evidence>
<evidence type="ECO:0000256" key="1">
    <source>
        <dbReference type="ARBA" id="ARBA00004370"/>
    </source>
</evidence>
<organism evidence="11 12">
    <name type="scientific">Chanos chanos</name>
    <name type="common">Milkfish</name>
    <name type="synonym">Mugil chanos</name>
    <dbReference type="NCBI Taxonomy" id="29144"/>
    <lineage>
        <taxon>Eukaryota</taxon>
        <taxon>Metazoa</taxon>
        <taxon>Chordata</taxon>
        <taxon>Craniata</taxon>
        <taxon>Vertebrata</taxon>
        <taxon>Euteleostomi</taxon>
        <taxon>Actinopterygii</taxon>
        <taxon>Neopterygii</taxon>
        <taxon>Teleostei</taxon>
        <taxon>Ostariophysi</taxon>
        <taxon>Gonorynchiformes</taxon>
        <taxon>Chanidae</taxon>
        <taxon>Chanos</taxon>
    </lineage>
</organism>
<dbReference type="SMART" id="SM00239">
    <property type="entry name" value="C2"/>
    <property type="match status" value="1"/>
</dbReference>
<evidence type="ECO:0000256" key="5">
    <source>
        <dbReference type="ARBA" id="ARBA00022852"/>
    </source>
</evidence>
<dbReference type="GO" id="GO:0016020">
    <property type="term" value="C:membrane"/>
    <property type="evidence" value="ECO:0007669"/>
    <property type="project" value="UniProtKB-SubCell"/>
</dbReference>
<dbReference type="GO" id="GO:0001913">
    <property type="term" value="P:T cell mediated cytotoxicity"/>
    <property type="evidence" value="ECO:0007669"/>
    <property type="project" value="TreeGrafter"/>
</dbReference>
<feature type="domain" description="C2" evidence="9">
    <location>
        <begin position="378"/>
        <end position="495"/>
    </location>
</feature>
<dbReference type="InterPro" id="IPR020864">
    <property type="entry name" value="MACPF"/>
</dbReference>
<evidence type="ECO:0000256" key="8">
    <source>
        <dbReference type="SAM" id="SignalP"/>
    </source>
</evidence>
<reference evidence="12" key="1">
    <citation type="submission" date="2025-08" db="UniProtKB">
        <authorList>
            <consortium name="RefSeq"/>
        </authorList>
    </citation>
    <scope>IDENTIFICATION</scope>
</reference>
<dbReference type="GO" id="GO:0031640">
    <property type="term" value="P:killing of cells of another organism"/>
    <property type="evidence" value="ECO:0007669"/>
    <property type="project" value="UniProtKB-KW"/>
</dbReference>
<dbReference type="AlphaFoldDB" id="A0A6J2UPG1"/>
<dbReference type="SMART" id="SM00457">
    <property type="entry name" value="MACPF"/>
    <property type="match status" value="1"/>
</dbReference>
<evidence type="ECO:0000256" key="2">
    <source>
        <dbReference type="ARBA" id="ARBA00004613"/>
    </source>
</evidence>
<keyword evidence="11" id="KW-1185">Reference proteome</keyword>
<dbReference type="GeneID" id="115804582"/>
<dbReference type="Gene3D" id="2.60.40.150">
    <property type="entry name" value="C2 domain"/>
    <property type="match status" value="1"/>
</dbReference>
<dbReference type="InterPro" id="IPR020863">
    <property type="entry name" value="MACPF_CS"/>
</dbReference>
<keyword evidence="4" id="KW-0964">Secreted</keyword>
<evidence type="ECO:0000256" key="4">
    <source>
        <dbReference type="ARBA" id="ARBA00022525"/>
    </source>
</evidence>
<dbReference type="PROSITE" id="PS00279">
    <property type="entry name" value="MACPF_1"/>
    <property type="match status" value="1"/>
</dbReference>
<accession>A0A6J2UPG1</accession>
<dbReference type="SUPFAM" id="SSF49562">
    <property type="entry name" value="C2 domain (Calcium/lipid-binding domain, CaLB)"/>
    <property type="match status" value="1"/>
</dbReference>
<dbReference type="Pfam" id="PF01823">
    <property type="entry name" value="MACPF"/>
    <property type="match status" value="1"/>
</dbReference>
<dbReference type="GO" id="GO:0051607">
    <property type="term" value="P:defense response to virus"/>
    <property type="evidence" value="ECO:0007669"/>
    <property type="project" value="TreeGrafter"/>
</dbReference>
<evidence type="ECO:0000313" key="11">
    <source>
        <dbReference type="Proteomes" id="UP000504632"/>
    </source>
</evidence>
<feature type="signal peptide" evidence="8">
    <location>
        <begin position="1"/>
        <end position="27"/>
    </location>
</feature>
<keyword evidence="7" id="KW-1015">Disulfide bond</keyword>
<evidence type="ECO:0000259" key="10">
    <source>
        <dbReference type="PROSITE" id="PS51412"/>
    </source>
</evidence>
<dbReference type="PANTHER" id="PTHR46096:SF1">
    <property type="entry name" value="PERFORIN 1.5"/>
    <property type="match status" value="1"/>
</dbReference>
<protein>
    <submittedName>
        <fullName evidence="12">Perforin-1-like</fullName>
    </submittedName>
</protein>
<keyword evidence="8" id="KW-0732">Signal</keyword>
<dbReference type="OrthoDB" id="1366754at2759"/>
<comment type="subcellular location">
    <subcellularLocation>
        <location evidence="1">Membrane</location>
    </subcellularLocation>
    <subcellularLocation>
        <location evidence="2">Secreted</location>
    </subcellularLocation>
</comment>
<proteinExistence type="inferred from homology"/>
<dbReference type="InterPro" id="IPR035892">
    <property type="entry name" value="C2_domain_sf"/>
</dbReference>
<dbReference type="PROSITE" id="PS50004">
    <property type="entry name" value="C2"/>
    <property type="match status" value="1"/>
</dbReference>